<evidence type="ECO:0000256" key="6">
    <source>
        <dbReference type="SAM" id="Phobius"/>
    </source>
</evidence>
<feature type="transmembrane region" description="Helical" evidence="6">
    <location>
        <begin position="186"/>
        <end position="204"/>
    </location>
</feature>
<dbReference type="RefSeq" id="WP_087552191.1">
    <property type="nucleotide sequence ID" value="NZ_CP033133.1"/>
</dbReference>
<keyword evidence="2" id="KW-1003">Cell membrane</keyword>
<dbReference type="InterPro" id="IPR001123">
    <property type="entry name" value="LeuE-type"/>
</dbReference>
<accession>A0A3G2T822</accession>
<evidence type="ECO:0000313" key="7">
    <source>
        <dbReference type="EMBL" id="AYO56235.1"/>
    </source>
</evidence>
<evidence type="ECO:0000256" key="3">
    <source>
        <dbReference type="ARBA" id="ARBA00022692"/>
    </source>
</evidence>
<dbReference type="Proteomes" id="UP000279962">
    <property type="component" value="Chromosome"/>
</dbReference>
<evidence type="ECO:0000256" key="5">
    <source>
        <dbReference type="ARBA" id="ARBA00023136"/>
    </source>
</evidence>
<feature type="transmembrane region" description="Helical" evidence="6">
    <location>
        <begin position="129"/>
        <end position="145"/>
    </location>
</feature>
<dbReference type="GO" id="GO:0015171">
    <property type="term" value="F:amino acid transmembrane transporter activity"/>
    <property type="evidence" value="ECO:0007669"/>
    <property type="project" value="TreeGrafter"/>
</dbReference>
<feature type="transmembrane region" description="Helical" evidence="6">
    <location>
        <begin position="12"/>
        <end position="30"/>
    </location>
</feature>
<dbReference type="PANTHER" id="PTHR30086:SF20">
    <property type="entry name" value="ARGININE EXPORTER PROTEIN ARGO-RELATED"/>
    <property type="match status" value="1"/>
</dbReference>
<dbReference type="AlphaFoldDB" id="A0A3G2T822"/>
<dbReference type="Pfam" id="PF01810">
    <property type="entry name" value="LysE"/>
    <property type="match status" value="1"/>
</dbReference>
<protein>
    <submittedName>
        <fullName evidence="7">LysE family translocator</fullName>
    </submittedName>
</protein>
<keyword evidence="3 6" id="KW-0812">Transmembrane</keyword>
<organism evidence="7 8">
    <name type="scientific">Acinetobacter wuhouensis</name>
    <dbReference type="NCBI Taxonomy" id="1879050"/>
    <lineage>
        <taxon>Bacteria</taxon>
        <taxon>Pseudomonadati</taxon>
        <taxon>Pseudomonadota</taxon>
        <taxon>Gammaproteobacteria</taxon>
        <taxon>Moraxellales</taxon>
        <taxon>Moraxellaceae</taxon>
        <taxon>Acinetobacter</taxon>
    </lineage>
</organism>
<reference evidence="7 8" key="1">
    <citation type="submission" date="2018-10" db="EMBL/GenBank/DDBJ databases">
        <title>The complete genome of Acinetobacter wuhouensis strain WCHAW010062.</title>
        <authorList>
            <person name="Hu Y."/>
            <person name="Long H."/>
            <person name="Feng Y."/>
            <person name="Zong Z."/>
        </authorList>
    </citation>
    <scope>NUCLEOTIDE SEQUENCE [LARGE SCALE GENOMIC DNA]</scope>
    <source>
        <strain evidence="7 8">WCHAW010062</strain>
    </source>
</reference>
<comment type="subcellular location">
    <subcellularLocation>
        <location evidence="1">Cell membrane</location>
        <topology evidence="1">Multi-pass membrane protein</topology>
    </subcellularLocation>
</comment>
<feature type="transmembrane region" description="Helical" evidence="6">
    <location>
        <begin position="42"/>
        <end position="66"/>
    </location>
</feature>
<dbReference type="GO" id="GO:0005886">
    <property type="term" value="C:plasma membrane"/>
    <property type="evidence" value="ECO:0007669"/>
    <property type="project" value="UniProtKB-SubCell"/>
</dbReference>
<evidence type="ECO:0000256" key="4">
    <source>
        <dbReference type="ARBA" id="ARBA00022989"/>
    </source>
</evidence>
<name>A0A3G2T822_9GAMM</name>
<gene>
    <name evidence="7" type="ORF">CDG68_05245</name>
</gene>
<keyword evidence="5 6" id="KW-0472">Membrane</keyword>
<evidence type="ECO:0000313" key="8">
    <source>
        <dbReference type="Proteomes" id="UP000279962"/>
    </source>
</evidence>
<feature type="transmembrane region" description="Helical" evidence="6">
    <location>
        <begin position="72"/>
        <end position="89"/>
    </location>
</feature>
<evidence type="ECO:0000256" key="1">
    <source>
        <dbReference type="ARBA" id="ARBA00004651"/>
    </source>
</evidence>
<dbReference type="EMBL" id="CP033133">
    <property type="protein sequence ID" value="AYO56235.1"/>
    <property type="molecule type" value="Genomic_DNA"/>
</dbReference>
<proteinExistence type="predicted"/>
<sequence>MQDLTQFSTYLFTLAIAALLPGPGMTGLMLKTFTQGYQRALLMLLGLITGDVLFLLSSIFLIDFIHKLSPHFSVYMMLLCSFYLLYLSYQYWNFQDDLFNENTQILDIKISFSAFQDGLLMTLSNPKTISFYLALVPIIFGSASLQEKTIVLIGLTILTLFIVGNLYIFAALKIKKLLNHMLIQKLLLKGLALMMCVLAFGMLYKELHVFVL</sequence>
<feature type="transmembrane region" description="Helical" evidence="6">
    <location>
        <begin position="151"/>
        <end position="174"/>
    </location>
</feature>
<evidence type="ECO:0000256" key="2">
    <source>
        <dbReference type="ARBA" id="ARBA00022475"/>
    </source>
</evidence>
<dbReference type="PANTHER" id="PTHR30086">
    <property type="entry name" value="ARGININE EXPORTER PROTEIN ARGO"/>
    <property type="match status" value="1"/>
</dbReference>
<keyword evidence="4 6" id="KW-1133">Transmembrane helix</keyword>